<protein>
    <submittedName>
        <fullName evidence="1">1501_t:CDS:1</fullName>
    </submittedName>
</protein>
<reference evidence="1" key="1">
    <citation type="submission" date="2021-06" db="EMBL/GenBank/DDBJ databases">
        <authorList>
            <person name="Kallberg Y."/>
            <person name="Tangrot J."/>
            <person name="Rosling A."/>
        </authorList>
    </citation>
    <scope>NUCLEOTIDE SEQUENCE</scope>
    <source>
        <strain evidence="1">87-6 pot B 2015</strain>
    </source>
</reference>
<dbReference type="EMBL" id="CAJVPP010012078">
    <property type="protein sequence ID" value="CAG8716520.1"/>
    <property type="molecule type" value="Genomic_DNA"/>
</dbReference>
<feature type="non-terminal residue" evidence="1">
    <location>
        <position position="1"/>
    </location>
</feature>
<comment type="caution">
    <text evidence="1">The sequence shown here is derived from an EMBL/GenBank/DDBJ whole genome shotgun (WGS) entry which is preliminary data.</text>
</comment>
<proteinExistence type="predicted"/>
<evidence type="ECO:0000313" key="1">
    <source>
        <dbReference type="EMBL" id="CAG8716520.1"/>
    </source>
</evidence>
<evidence type="ECO:0000313" key="2">
    <source>
        <dbReference type="Proteomes" id="UP000789375"/>
    </source>
</evidence>
<sequence>SIPVGIEGVQPYYDGYYFVLVKKNPHFLLKTSTRCSQSYEILCTS</sequence>
<keyword evidence="2" id="KW-1185">Reference proteome</keyword>
<gene>
    <name evidence="1" type="ORF">FMOSSE_LOCUS14676</name>
</gene>
<accession>A0A9N9NAW9</accession>
<organism evidence="1 2">
    <name type="scientific">Funneliformis mosseae</name>
    <name type="common">Endomycorrhizal fungus</name>
    <name type="synonym">Glomus mosseae</name>
    <dbReference type="NCBI Taxonomy" id="27381"/>
    <lineage>
        <taxon>Eukaryota</taxon>
        <taxon>Fungi</taxon>
        <taxon>Fungi incertae sedis</taxon>
        <taxon>Mucoromycota</taxon>
        <taxon>Glomeromycotina</taxon>
        <taxon>Glomeromycetes</taxon>
        <taxon>Glomerales</taxon>
        <taxon>Glomeraceae</taxon>
        <taxon>Funneliformis</taxon>
    </lineage>
</organism>
<name>A0A9N9NAW9_FUNMO</name>
<dbReference type="AlphaFoldDB" id="A0A9N9NAW9"/>
<dbReference type="Proteomes" id="UP000789375">
    <property type="component" value="Unassembled WGS sequence"/>
</dbReference>